<gene>
    <name evidence="3" type="ORF">QVD17_20302</name>
</gene>
<dbReference type="EMBL" id="JAUHHV010000005">
    <property type="protein sequence ID" value="KAK1424960.1"/>
    <property type="molecule type" value="Genomic_DNA"/>
</dbReference>
<dbReference type="PANTHER" id="PTHR45463">
    <property type="entry name" value="OS09G0392200 PROTEIN"/>
    <property type="match status" value="1"/>
</dbReference>
<dbReference type="Pfam" id="PF03478">
    <property type="entry name" value="Beta-prop_KIB1-4"/>
    <property type="match status" value="1"/>
</dbReference>
<dbReference type="Proteomes" id="UP001229421">
    <property type="component" value="Unassembled WGS sequence"/>
</dbReference>
<evidence type="ECO:0000313" key="3">
    <source>
        <dbReference type="EMBL" id="KAK1424960.1"/>
    </source>
</evidence>
<keyword evidence="4" id="KW-1185">Reference proteome</keyword>
<organism evidence="3 4">
    <name type="scientific">Tagetes erecta</name>
    <name type="common">African marigold</name>
    <dbReference type="NCBI Taxonomy" id="13708"/>
    <lineage>
        <taxon>Eukaryota</taxon>
        <taxon>Viridiplantae</taxon>
        <taxon>Streptophyta</taxon>
        <taxon>Embryophyta</taxon>
        <taxon>Tracheophyta</taxon>
        <taxon>Spermatophyta</taxon>
        <taxon>Magnoliopsida</taxon>
        <taxon>eudicotyledons</taxon>
        <taxon>Gunneridae</taxon>
        <taxon>Pentapetalae</taxon>
        <taxon>asterids</taxon>
        <taxon>campanulids</taxon>
        <taxon>Asterales</taxon>
        <taxon>Asteraceae</taxon>
        <taxon>Asteroideae</taxon>
        <taxon>Heliantheae alliance</taxon>
        <taxon>Tageteae</taxon>
        <taxon>Tagetes</taxon>
    </lineage>
</organism>
<dbReference type="SUPFAM" id="SSF81383">
    <property type="entry name" value="F-box domain"/>
    <property type="match status" value="1"/>
</dbReference>
<feature type="domain" description="F-box" evidence="1">
    <location>
        <begin position="58"/>
        <end position="97"/>
    </location>
</feature>
<protein>
    <recommendedName>
        <fullName evidence="5">F-box domain-containing protein</fullName>
    </recommendedName>
</protein>
<dbReference type="CDD" id="cd09917">
    <property type="entry name" value="F-box_SF"/>
    <property type="match status" value="1"/>
</dbReference>
<feature type="domain" description="KIB1-4 beta-propeller" evidence="2">
    <location>
        <begin position="130"/>
        <end position="311"/>
    </location>
</feature>
<dbReference type="AlphaFoldDB" id="A0AAD8KSK8"/>
<dbReference type="Gene3D" id="1.20.1280.50">
    <property type="match status" value="1"/>
</dbReference>
<evidence type="ECO:0000259" key="1">
    <source>
        <dbReference type="Pfam" id="PF00646"/>
    </source>
</evidence>
<dbReference type="InterPro" id="IPR036047">
    <property type="entry name" value="F-box-like_dom_sf"/>
</dbReference>
<reference evidence="3" key="1">
    <citation type="journal article" date="2023" name="bioRxiv">
        <title>Improved chromosome-level genome assembly for marigold (Tagetes erecta).</title>
        <authorList>
            <person name="Jiang F."/>
            <person name="Yuan L."/>
            <person name="Wang S."/>
            <person name="Wang H."/>
            <person name="Xu D."/>
            <person name="Wang A."/>
            <person name="Fan W."/>
        </authorList>
    </citation>
    <scope>NUCLEOTIDE SEQUENCE</scope>
    <source>
        <strain evidence="3">WSJ</strain>
        <tissue evidence="3">Leaf</tissue>
    </source>
</reference>
<evidence type="ECO:0000259" key="2">
    <source>
        <dbReference type="Pfam" id="PF03478"/>
    </source>
</evidence>
<name>A0AAD8KSK8_TARER</name>
<proteinExistence type="predicted"/>
<evidence type="ECO:0008006" key="5">
    <source>
        <dbReference type="Google" id="ProtNLM"/>
    </source>
</evidence>
<accession>A0AAD8KSK8</accession>
<dbReference type="Pfam" id="PF00646">
    <property type="entry name" value="F-box"/>
    <property type="match status" value="1"/>
</dbReference>
<evidence type="ECO:0000313" key="4">
    <source>
        <dbReference type="Proteomes" id="UP001229421"/>
    </source>
</evidence>
<dbReference type="InterPro" id="IPR001810">
    <property type="entry name" value="F-box_dom"/>
</dbReference>
<comment type="caution">
    <text evidence="3">The sequence shown here is derived from an EMBL/GenBank/DDBJ whole genome shotgun (WGS) entry which is preliminary data.</text>
</comment>
<sequence>MHYDYNVSPLTIVSPHAPLLSLHHRNCSVGMDMTTYMTAKLNQEPKTNEKDCDSTTSWSNLCHDILLLIIPHLGVIDFILFSCVCKLWRMIALSNRNMFMLSQPPLHVRFSKQAAKRKQCFLEDIEGRKFKTILPRSSERTCIGSVSGYLIMFGRETCDFRLVNLITRHELRFPRFPFQIGPVPESFRCALVFSPTTRSWVFVVSIRLSRRVSFAFSSKCDRWTHLCSDFLILDLQFFQGKVYALSNGISVIEVRLGSTPALIQVLAKTMLTAELMFPEFVTLGGKLCVIGYRCFQYETVEVNFDQIKWLNTAEVLKEYTCFASFLRCGITKLEVWKDRRIRGINERRIHRTEFMWYWPHKCLDVNLLHE</sequence>
<dbReference type="PANTHER" id="PTHR45463:SF8">
    <property type="entry name" value="OS09G0392200 PROTEIN"/>
    <property type="match status" value="1"/>
</dbReference>
<dbReference type="InterPro" id="IPR005174">
    <property type="entry name" value="KIB1-4_b-propeller"/>
</dbReference>